<gene>
    <name evidence="2" type="ORF">PBY51_007634</name>
</gene>
<feature type="compositionally biased region" description="Polar residues" evidence="1">
    <location>
        <begin position="89"/>
        <end position="101"/>
    </location>
</feature>
<evidence type="ECO:0000313" key="2">
    <source>
        <dbReference type="EMBL" id="KAK5856007.1"/>
    </source>
</evidence>
<sequence length="101" mass="10815">MRNTITTSLPEQRCAGSTEGPVLCCSSHHGSVSPSHRGPGSRPGARGVWRRFCHCRTAKSGSATSTPPTHNFPPRQSDHLQGPACNLLTGWQESVENPITP</sequence>
<dbReference type="EMBL" id="JAUZQC010000017">
    <property type="protein sequence ID" value="KAK5856007.1"/>
    <property type="molecule type" value="Genomic_DNA"/>
</dbReference>
<feature type="region of interest" description="Disordered" evidence="1">
    <location>
        <begin position="58"/>
        <end position="101"/>
    </location>
</feature>
<protein>
    <submittedName>
        <fullName evidence="2">Uncharacterized protein</fullName>
    </submittedName>
</protein>
<reference evidence="2 3" key="2">
    <citation type="journal article" date="2023" name="Mol. Biol. Evol.">
        <title>Genomics of Secondarily Temperate Adaptation in the Only Non-Antarctic Icefish.</title>
        <authorList>
            <person name="Rivera-Colon A.G."/>
            <person name="Rayamajhi N."/>
            <person name="Minhas B.F."/>
            <person name="Madrigal G."/>
            <person name="Bilyk K.T."/>
            <person name="Yoon V."/>
            <person name="Hune M."/>
            <person name="Gregory S."/>
            <person name="Cheng C.H.C."/>
            <person name="Catchen J.M."/>
        </authorList>
    </citation>
    <scope>NUCLEOTIDE SEQUENCE [LARGE SCALE GENOMIC DNA]</scope>
    <source>
        <strain evidence="2">JMC-PN-2008</strain>
    </source>
</reference>
<dbReference type="AlphaFoldDB" id="A0AAN7X6T2"/>
<dbReference type="Proteomes" id="UP001346869">
    <property type="component" value="Unassembled WGS sequence"/>
</dbReference>
<name>A0AAN7X6T2_ELEMC</name>
<reference evidence="2 3" key="1">
    <citation type="journal article" date="2023" name="Genes (Basel)">
        <title>Chromosome-Level Genome Assembly and Circadian Gene Repertoire of the Patagonia Blennie Eleginops maclovinus-The Closest Ancestral Proxy of Antarctic Cryonotothenioids.</title>
        <authorList>
            <person name="Cheng C.C."/>
            <person name="Rivera-Colon A.G."/>
            <person name="Minhas B.F."/>
            <person name="Wilson L."/>
            <person name="Rayamajhi N."/>
            <person name="Vargas-Chacoff L."/>
            <person name="Catchen J.M."/>
        </authorList>
    </citation>
    <scope>NUCLEOTIDE SEQUENCE [LARGE SCALE GENOMIC DNA]</scope>
    <source>
        <strain evidence="2">JMC-PN-2008</strain>
    </source>
</reference>
<feature type="compositionally biased region" description="Polar residues" evidence="1">
    <location>
        <begin position="59"/>
        <end position="69"/>
    </location>
</feature>
<evidence type="ECO:0000313" key="3">
    <source>
        <dbReference type="Proteomes" id="UP001346869"/>
    </source>
</evidence>
<comment type="caution">
    <text evidence="2">The sequence shown here is derived from an EMBL/GenBank/DDBJ whole genome shotgun (WGS) entry which is preliminary data.</text>
</comment>
<accession>A0AAN7X6T2</accession>
<proteinExistence type="predicted"/>
<keyword evidence="3" id="KW-1185">Reference proteome</keyword>
<evidence type="ECO:0000256" key="1">
    <source>
        <dbReference type="SAM" id="MobiDB-lite"/>
    </source>
</evidence>
<organism evidence="2 3">
    <name type="scientific">Eleginops maclovinus</name>
    <name type="common">Patagonian blennie</name>
    <name type="synonym">Eleginus maclovinus</name>
    <dbReference type="NCBI Taxonomy" id="56733"/>
    <lineage>
        <taxon>Eukaryota</taxon>
        <taxon>Metazoa</taxon>
        <taxon>Chordata</taxon>
        <taxon>Craniata</taxon>
        <taxon>Vertebrata</taxon>
        <taxon>Euteleostomi</taxon>
        <taxon>Actinopterygii</taxon>
        <taxon>Neopterygii</taxon>
        <taxon>Teleostei</taxon>
        <taxon>Neoteleostei</taxon>
        <taxon>Acanthomorphata</taxon>
        <taxon>Eupercaria</taxon>
        <taxon>Perciformes</taxon>
        <taxon>Notothenioidei</taxon>
        <taxon>Eleginopidae</taxon>
        <taxon>Eleginops</taxon>
    </lineage>
</organism>